<dbReference type="AlphaFoldDB" id="A0A0A9GSK9"/>
<sequence length="52" mass="6002">MSEDILKGIEKQELLKDTTETASHFLLSFDRHTRMQSNFGTKLSFCCGHRVN</sequence>
<organism evidence="1">
    <name type="scientific">Arundo donax</name>
    <name type="common">Giant reed</name>
    <name type="synonym">Donax arundinaceus</name>
    <dbReference type="NCBI Taxonomy" id="35708"/>
    <lineage>
        <taxon>Eukaryota</taxon>
        <taxon>Viridiplantae</taxon>
        <taxon>Streptophyta</taxon>
        <taxon>Embryophyta</taxon>
        <taxon>Tracheophyta</taxon>
        <taxon>Spermatophyta</taxon>
        <taxon>Magnoliopsida</taxon>
        <taxon>Liliopsida</taxon>
        <taxon>Poales</taxon>
        <taxon>Poaceae</taxon>
        <taxon>PACMAD clade</taxon>
        <taxon>Arundinoideae</taxon>
        <taxon>Arundineae</taxon>
        <taxon>Arundo</taxon>
    </lineage>
</organism>
<name>A0A0A9GSK9_ARUDO</name>
<protein>
    <submittedName>
        <fullName evidence="1">Uncharacterized protein</fullName>
    </submittedName>
</protein>
<reference evidence="1" key="2">
    <citation type="journal article" date="2015" name="Data Brief">
        <title>Shoot transcriptome of the giant reed, Arundo donax.</title>
        <authorList>
            <person name="Barrero R.A."/>
            <person name="Guerrero F.D."/>
            <person name="Moolhuijzen P."/>
            <person name="Goolsby J.A."/>
            <person name="Tidwell J."/>
            <person name="Bellgard S.E."/>
            <person name="Bellgard M.I."/>
        </authorList>
    </citation>
    <scope>NUCLEOTIDE SEQUENCE</scope>
    <source>
        <tissue evidence="1">Shoot tissue taken approximately 20 cm above the soil surface</tissue>
    </source>
</reference>
<proteinExistence type="predicted"/>
<dbReference type="EMBL" id="GBRH01170419">
    <property type="protein sequence ID" value="JAE27477.1"/>
    <property type="molecule type" value="Transcribed_RNA"/>
</dbReference>
<evidence type="ECO:0000313" key="1">
    <source>
        <dbReference type="EMBL" id="JAE27477.1"/>
    </source>
</evidence>
<reference evidence="1" key="1">
    <citation type="submission" date="2014-09" db="EMBL/GenBank/DDBJ databases">
        <authorList>
            <person name="Magalhaes I.L.F."/>
            <person name="Oliveira U."/>
            <person name="Santos F.R."/>
            <person name="Vidigal T.H.D.A."/>
            <person name="Brescovit A.D."/>
            <person name="Santos A.J."/>
        </authorList>
    </citation>
    <scope>NUCLEOTIDE SEQUENCE</scope>
    <source>
        <tissue evidence="1">Shoot tissue taken approximately 20 cm above the soil surface</tissue>
    </source>
</reference>
<accession>A0A0A9GSK9</accession>